<gene>
    <name evidence="1" type="ORF">BK123_33265</name>
</gene>
<protein>
    <submittedName>
        <fullName evidence="1">Uncharacterized protein</fullName>
    </submittedName>
</protein>
<name>A0A1R1AKQ1_PAELA</name>
<dbReference type="RefSeq" id="WP_076326566.1">
    <property type="nucleotide sequence ID" value="NZ_MRTF01000024.1"/>
</dbReference>
<sequence>MLIEKAKSLIPVIDELVNIFDNGKILNSEYIWDIVKKTEYEDILILQSIMYIGQNEHKPDPKDYSNYNAYEAELERYQPERMLKDYVRMFRSDNDSGFNRLYSMLAKMPLLDYLQDGLDLLRIRHVIEKRDTRAVN</sequence>
<reference evidence="1 2" key="1">
    <citation type="submission" date="2016-11" db="EMBL/GenBank/DDBJ databases">
        <title>Paenibacillus species isolates.</title>
        <authorList>
            <person name="Beno S.M."/>
        </authorList>
    </citation>
    <scope>NUCLEOTIDE SEQUENCE [LARGE SCALE GENOMIC DNA]</scope>
    <source>
        <strain evidence="1 2">FSL F4-0100</strain>
    </source>
</reference>
<proteinExistence type="predicted"/>
<accession>A0A1R1AKQ1</accession>
<organism evidence="1 2">
    <name type="scientific">Paenibacillus lautus</name>
    <name type="common">Bacillus lautus</name>
    <dbReference type="NCBI Taxonomy" id="1401"/>
    <lineage>
        <taxon>Bacteria</taxon>
        <taxon>Bacillati</taxon>
        <taxon>Bacillota</taxon>
        <taxon>Bacilli</taxon>
        <taxon>Bacillales</taxon>
        <taxon>Paenibacillaceae</taxon>
        <taxon>Paenibacillus</taxon>
    </lineage>
</organism>
<dbReference type="EMBL" id="MRTF01000024">
    <property type="protein sequence ID" value="OME85998.1"/>
    <property type="molecule type" value="Genomic_DNA"/>
</dbReference>
<dbReference type="Proteomes" id="UP000187074">
    <property type="component" value="Unassembled WGS sequence"/>
</dbReference>
<evidence type="ECO:0000313" key="2">
    <source>
        <dbReference type="Proteomes" id="UP000187074"/>
    </source>
</evidence>
<evidence type="ECO:0000313" key="1">
    <source>
        <dbReference type="EMBL" id="OME85998.1"/>
    </source>
</evidence>
<dbReference type="AlphaFoldDB" id="A0A1R1AKQ1"/>
<comment type="caution">
    <text evidence="1">The sequence shown here is derived from an EMBL/GenBank/DDBJ whole genome shotgun (WGS) entry which is preliminary data.</text>
</comment>